<feature type="compositionally biased region" description="Acidic residues" evidence="1">
    <location>
        <begin position="56"/>
        <end position="71"/>
    </location>
</feature>
<organism evidence="2 3">
    <name type="scientific">Lentinula aciculospora</name>
    <dbReference type="NCBI Taxonomy" id="153920"/>
    <lineage>
        <taxon>Eukaryota</taxon>
        <taxon>Fungi</taxon>
        <taxon>Dikarya</taxon>
        <taxon>Basidiomycota</taxon>
        <taxon>Agaricomycotina</taxon>
        <taxon>Agaricomycetes</taxon>
        <taxon>Agaricomycetidae</taxon>
        <taxon>Agaricales</taxon>
        <taxon>Marasmiineae</taxon>
        <taxon>Omphalotaceae</taxon>
        <taxon>Lentinula</taxon>
    </lineage>
</organism>
<dbReference type="Proteomes" id="UP001150266">
    <property type="component" value="Unassembled WGS sequence"/>
</dbReference>
<feature type="region of interest" description="Disordered" evidence="1">
    <location>
        <begin position="54"/>
        <end position="78"/>
    </location>
</feature>
<gene>
    <name evidence="2" type="ORF">J3R30DRAFT_3421907</name>
</gene>
<accession>A0A9W9AV74</accession>
<sequence>MASDYLDPLTLLTLLLPSADPATDALLDLIKEKCSSKELIIACEENLERVHRMVVLDEEEDGEESENDSEPEEGRKKKDVPIGVQILRLVRMFSVISNIPFRRKSASDTVQLFIPELESTIRTLGSKHRFSKSIGRDVLWYSMVLVDRIMEWVEKKVNVKKVDVEACKDVLCPFISSLIDSLSYCIEASLAKRAFKQCFSKLGVRETLDEGYERGKEVIEKAIESYNGTGGSLLPASPKSAFVFFAHTLLESQNTPTILDLYFPITLASIQSNILLDEALAVLLLSFSSPRLSSQSEISPESILIPLLTILPSLASAHPDPFIRHCTFRVLGLVLSVSPVPLQMQVLKDLVGRERAGDSNIVGQMRVAAVGLVKDAVLRALTEVDSNRAGGENMFASPRFLQTFASVLFSPDPPDVFNETQMKVPSVKDLEEDRMNTELLRLAEVLSLYYVLDMRDVKNRTGIRDRDNRANIERTLLTPMRRAVPIWIEAVQAELEKTPLAMEVNKNQNKKLEAEVGNGKEKVGPEPNARPFPTLIHESTHDSAHAHISSSHALVPLISLQMGLERIDDMWRRKYV</sequence>
<dbReference type="InterPro" id="IPR013877">
    <property type="entry name" value="YAP-bd/ALF4/Glomulin"/>
</dbReference>
<protein>
    <submittedName>
        <fullName evidence="2">Uncharacterized protein</fullName>
    </submittedName>
</protein>
<dbReference type="AlphaFoldDB" id="A0A9W9AV74"/>
<name>A0A9W9AV74_9AGAR</name>
<dbReference type="EMBL" id="JAOTPV010000001">
    <property type="protein sequence ID" value="KAJ4490454.1"/>
    <property type="molecule type" value="Genomic_DNA"/>
</dbReference>
<keyword evidence="3" id="KW-1185">Reference proteome</keyword>
<evidence type="ECO:0000313" key="2">
    <source>
        <dbReference type="EMBL" id="KAJ4490454.1"/>
    </source>
</evidence>
<dbReference type="OrthoDB" id="5396786at2759"/>
<proteinExistence type="predicted"/>
<reference evidence="2" key="1">
    <citation type="submission" date="2022-08" db="EMBL/GenBank/DDBJ databases">
        <title>A Global Phylogenomic Analysis of the Shiitake Genus Lentinula.</title>
        <authorList>
            <consortium name="DOE Joint Genome Institute"/>
            <person name="Sierra-Patev S."/>
            <person name="Min B."/>
            <person name="Naranjo-Ortiz M."/>
            <person name="Looney B."/>
            <person name="Konkel Z."/>
            <person name="Slot J.C."/>
            <person name="Sakamoto Y."/>
            <person name="Steenwyk J.L."/>
            <person name="Rokas A."/>
            <person name="Carro J."/>
            <person name="Camarero S."/>
            <person name="Ferreira P."/>
            <person name="Molpeceres G."/>
            <person name="Ruiz-Duenas F.J."/>
            <person name="Serrano A."/>
            <person name="Henrissat B."/>
            <person name="Drula E."/>
            <person name="Hughes K.W."/>
            <person name="Mata J.L."/>
            <person name="Ishikawa N.K."/>
            <person name="Vargas-Isla R."/>
            <person name="Ushijima S."/>
            <person name="Smith C.A."/>
            <person name="Ahrendt S."/>
            <person name="Andreopoulos W."/>
            <person name="He G."/>
            <person name="Labutti K."/>
            <person name="Lipzen A."/>
            <person name="Ng V."/>
            <person name="Riley R."/>
            <person name="Sandor L."/>
            <person name="Barry K."/>
            <person name="Martinez A.T."/>
            <person name="Xiao Y."/>
            <person name="Gibbons J.G."/>
            <person name="Terashima K."/>
            <person name="Grigoriev I.V."/>
            <person name="Hibbett D.S."/>
        </authorList>
    </citation>
    <scope>NUCLEOTIDE SEQUENCE</scope>
    <source>
        <strain evidence="2">JLM2183</strain>
    </source>
</reference>
<comment type="caution">
    <text evidence="2">The sequence shown here is derived from an EMBL/GenBank/DDBJ whole genome shotgun (WGS) entry which is preliminary data.</text>
</comment>
<dbReference type="Pfam" id="PF08568">
    <property type="entry name" value="Kinetochor_Ybp2"/>
    <property type="match status" value="1"/>
</dbReference>
<evidence type="ECO:0000313" key="3">
    <source>
        <dbReference type="Proteomes" id="UP001150266"/>
    </source>
</evidence>
<evidence type="ECO:0000256" key="1">
    <source>
        <dbReference type="SAM" id="MobiDB-lite"/>
    </source>
</evidence>